<evidence type="ECO:0000259" key="6">
    <source>
        <dbReference type="PROSITE" id="PS50123"/>
    </source>
</evidence>
<comment type="catalytic activity">
    <reaction evidence="1">
        <text>L-glutamyl-[protein] + S-adenosyl-L-methionine = [protein]-L-glutamate 5-O-methyl ester + S-adenosyl-L-homocysteine</text>
        <dbReference type="Rhea" id="RHEA:24452"/>
        <dbReference type="Rhea" id="RHEA-COMP:10208"/>
        <dbReference type="Rhea" id="RHEA-COMP:10311"/>
        <dbReference type="ChEBI" id="CHEBI:29973"/>
        <dbReference type="ChEBI" id="CHEBI:57856"/>
        <dbReference type="ChEBI" id="CHEBI:59789"/>
        <dbReference type="ChEBI" id="CHEBI:82795"/>
        <dbReference type="EC" id="2.1.1.80"/>
    </reaction>
</comment>
<evidence type="ECO:0000256" key="5">
    <source>
        <dbReference type="ARBA" id="ARBA00022691"/>
    </source>
</evidence>
<evidence type="ECO:0000256" key="1">
    <source>
        <dbReference type="ARBA" id="ARBA00001541"/>
    </source>
</evidence>
<dbReference type="PROSITE" id="PS50123">
    <property type="entry name" value="CHER"/>
    <property type="match status" value="1"/>
</dbReference>
<dbReference type="SUPFAM" id="SSF47757">
    <property type="entry name" value="Chemotaxis receptor methyltransferase CheR, N-terminal domain"/>
    <property type="match status" value="1"/>
</dbReference>
<sequence>MSDPAGQSGAVCEPRQQAGCSQHIDDRQFARWTRLLEGRAGLFIAPERKSFLASGLRARMRETGCEDLAEYYQLLSSPAMQAREWPLLVDQLTVHETCFFRHAPSMRLVEKVVLPEHSASMTTFNAWSVACSTGEEAYSLAMLIDHFYAGNSTARRFGVTGTDISLPALQQARTGAYMDRRLKDIPEDFRERYCTPVIQRRFEVEKELRERVCFAQLNLRDVASAPMADMDLVFCQNLLIYYDRERRLEIVNSLSDCLRPGGVLVLGPGELLNWQHPHMEKVRYQDTLAYRRTD</sequence>
<evidence type="ECO:0000313" key="8">
    <source>
        <dbReference type="Proteomes" id="UP000295707"/>
    </source>
</evidence>
<dbReference type="SUPFAM" id="SSF53335">
    <property type="entry name" value="S-adenosyl-L-methionine-dependent methyltransferases"/>
    <property type="match status" value="1"/>
</dbReference>
<gene>
    <name evidence="7" type="ORF">DFR30_0367</name>
</gene>
<dbReference type="InterPro" id="IPR000780">
    <property type="entry name" value="CheR_MeTrfase"/>
</dbReference>
<evidence type="ECO:0000256" key="2">
    <source>
        <dbReference type="ARBA" id="ARBA00012534"/>
    </source>
</evidence>
<dbReference type="SMART" id="SM00138">
    <property type="entry name" value="MeTrc"/>
    <property type="match status" value="1"/>
</dbReference>
<dbReference type="EC" id="2.1.1.80" evidence="2"/>
<dbReference type="InterPro" id="IPR029063">
    <property type="entry name" value="SAM-dependent_MTases_sf"/>
</dbReference>
<dbReference type="GO" id="GO:0008983">
    <property type="term" value="F:protein-glutamate O-methyltransferase activity"/>
    <property type="evidence" value="ECO:0007669"/>
    <property type="project" value="UniProtKB-EC"/>
</dbReference>
<dbReference type="InterPro" id="IPR036804">
    <property type="entry name" value="CheR_N_sf"/>
</dbReference>
<evidence type="ECO:0000313" key="7">
    <source>
        <dbReference type="EMBL" id="TCK17146.1"/>
    </source>
</evidence>
<dbReference type="Pfam" id="PF01739">
    <property type="entry name" value="CheR"/>
    <property type="match status" value="1"/>
</dbReference>
<dbReference type="Gene3D" id="3.40.50.150">
    <property type="entry name" value="Vaccinia Virus protein VP39"/>
    <property type="match status" value="1"/>
</dbReference>
<organism evidence="7 8">
    <name type="scientific">Thiogranum longum</name>
    <dbReference type="NCBI Taxonomy" id="1537524"/>
    <lineage>
        <taxon>Bacteria</taxon>
        <taxon>Pseudomonadati</taxon>
        <taxon>Pseudomonadota</taxon>
        <taxon>Gammaproteobacteria</taxon>
        <taxon>Chromatiales</taxon>
        <taxon>Ectothiorhodospiraceae</taxon>
        <taxon>Thiogranum</taxon>
    </lineage>
</organism>
<keyword evidence="8" id="KW-1185">Reference proteome</keyword>
<keyword evidence="4 7" id="KW-0808">Transferase</keyword>
<keyword evidence="3 7" id="KW-0489">Methyltransferase</keyword>
<dbReference type="Proteomes" id="UP000295707">
    <property type="component" value="Unassembled WGS sequence"/>
</dbReference>
<proteinExistence type="predicted"/>
<dbReference type="InterPro" id="IPR022642">
    <property type="entry name" value="CheR_C"/>
</dbReference>
<comment type="caution">
    <text evidence="7">The sequence shown here is derived from an EMBL/GenBank/DDBJ whole genome shotgun (WGS) entry which is preliminary data.</text>
</comment>
<dbReference type="EMBL" id="SMFX01000001">
    <property type="protein sequence ID" value="TCK17146.1"/>
    <property type="molecule type" value="Genomic_DNA"/>
</dbReference>
<protein>
    <recommendedName>
        <fullName evidence="2">protein-glutamate O-methyltransferase</fullName>
        <ecNumber evidence="2">2.1.1.80</ecNumber>
    </recommendedName>
</protein>
<keyword evidence="5" id="KW-0949">S-adenosyl-L-methionine</keyword>
<accession>A0A4V2PGK2</accession>
<dbReference type="PANTHER" id="PTHR24422:SF19">
    <property type="entry name" value="CHEMOTAXIS PROTEIN METHYLTRANSFERASE"/>
    <property type="match status" value="1"/>
</dbReference>
<reference evidence="7 8" key="1">
    <citation type="submission" date="2019-03" db="EMBL/GenBank/DDBJ databases">
        <title>Genomic Encyclopedia of Type Strains, Phase IV (KMG-IV): sequencing the most valuable type-strain genomes for metagenomic binning, comparative biology and taxonomic classification.</title>
        <authorList>
            <person name="Goeker M."/>
        </authorList>
    </citation>
    <scope>NUCLEOTIDE SEQUENCE [LARGE SCALE GENOMIC DNA]</scope>
    <source>
        <strain evidence="7 8">DSM 19610</strain>
    </source>
</reference>
<dbReference type="PANTHER" id="PTHR24422">
    <property type="entry name" value="CHEMOTAXIS PROTEIN METHYLTRANSFERASE"/>
    <property type="match status" value="1"/>
</dbReference>
<feature type="domain" description="CheR-type methyltransferase" evidence="6">
    <location>
        <begin position="17"/>
        <end position="294"/>
    </location>
</feature>
<dbReference type="InterPro" id="IPR050903">
    <property type="entry name" value="Bact_Chemotaxis_MeTrfase"/>
</dbReference>
<dbReference type="AlphaFoldDB" id="A0A4V2PGK2"/>
<name>A0A4V2PGK2_9GAMM</name>
<dbReference type="RefSeq" id="WP_132971038.1">
    <property type="nucleotide sequence ID" value="NZ_SMFX01000001.1"/>
</dbReference>
<dbReference type="PRINTS" id="PR00996">
    <property type="entry name" value="CHERMTFRASE"/>
</dbReference>
<evidence type="ECO:0000256" key="3">
    <source>
        <dbReference type="ARBA" id="ARBA00022603"/>
    </source>
</evidence>
<dbReference type="GO" id="GO:0032259">
    <property type="term" value="P:methylation"/>
    <property type="evidence" value="ECO:0007669"/>
    <property type="project" value="UniProtKB-KW"/>
</dbReference>
<dbReference type="Pfam" id="PF03705">
    <property type="entry name" value="CheR_N"/>
    <property type="match status" value="1"/>
</dbReference>
<evidence type="ECO:0000256" key="4">
    <source>
        <dbReference type="ARBA" id="ARBA00022679"/>
    </source>
</evidence>
<dbReference type="OrthoDB" id="9816309at2"/>
<dbReference type="InterPro" id="IPR022641">
    <property type="entry name" value="CheR_N"/>
</dbReference>
<dbReference type="Gene3D" id="1.10.155.10">
    <property type="entry name" value="Chemotaxis receptor methyltransferase CheR, N-terminal domain"/>
    <property type="match status" value="1"/>
</dbReference>